<evidence type="ECO:0000313" key="7">
    <source>
        <dbReference type="Proteomes" id="UP000697995"/>
    </source>
</evidence>
<comment type="subcellular location">
    <subcellularLocation>
        <location evidence="3">Secreted</location>
    </subcellularLocation>
    <subcellularLocation>
        <location evidence="3">Bacterial flagellum</location>
    </subcellularLocation>
</comment>
<evidence type="ECO:0000256" key="3">
    <source>
        <dbReference type="RuleBase" id="RU362073"/>
    </source>
</evidence>
<keyword evidence="2 3" id="KW-0975">Bacterial flagellum</keyword>
<sequence length="463" mass="47114">MTDRIAPAGVAIGRQASLQSLQARLAQASAELSSGRKTDPTGGLGLGASLLYKLHDQIAQGDALDQSLTLSGRRMETMQTSLGAVSDSVQTLSTNALKVDALKGTGYNVLAAQARDTMASMVDRLNVQFDGQHLFAGTDSAEPPLTGPDAPNGPLGAVRAMLNSAVATSGGALDAAGANALATRVADLYAGQVKWAYAQPATTGQVPAGGAVTFSFAVDGTPATATFTNMTGAALDMGNAADVQTLMAGLRDAINATPGLGNPIASLDSSNRLVVDATVATHRVTLDGSALQAVGASVGQWTPGTATNELPVYASRSRTGDGKPNQVAIGAGETLSYDVRGDNPAIQRSMMGAALLSLLDASDAQLGATAKSALLDTAGSWLRGAHAGLTDVAGVLGAKQERLQAVTDIQSKATSAAAAQINTLEAADYPATADQINQLQLQLQATYSITAKLSELSFVNYMR</sequence>
<dbReference type="InterPro" id="IPR001492">
    <property type="entry name" value="Flagellin"/>
</dbReference>
<dbReference type="PANTHER" id="PTHR42792:SF1">
    <property type="entry name" value="FLAGELLAR HOOK-ASSOCIATED PROTEIN 3"/>
    <property type="match status" value="1"/>
</dbReference>
<evidence type="ECO:0000256" key="2">
    <source>
        <dbReference type="ARBA" id="ARBA00023143"/>
    </source>
</evidence>
<dbReference type="SUPFAM" id="SSF64518">
    <property type="entry name" value="Phase 1 flagellin"/>
    <property type="match status" value="1"/>
</dbReference>
<dbReference type="Pfam" id="PF00700">
    <property type="entry name" value="Flagellin_C"/>
    <property type="match status" value="1"/>
</dbReference>
<accession>A0ABS1D0Y0</accession>
<evidence type="ECO:0000259" key="5">
    <source>
        <dbReference type="Pfam" id="PF00700"/>
    </source>
</evidence>
<name>A0ABS1D0Y0_9PROT</name>
<dbReference type="RefSeq" id="WP_133221309.1">
    <property type="nucleotide sequence ID" value="NZ_NRSG01000135.1"/>
</dbReference>
<evidence type="ECO:0000313" key="6">
    <source>
        <dbReference type="EMBL" id="MBK1659947.1"/>
    </source>
</evidence>
<comment type="caution">
    <text evidence="6">The sequence shown here is derived from an EMBL/GenBank/DDBJ whole genome shotgun (WGS) entry which is preliminary data.</text>
</comment>
<dbReference type="InterPro" id="IPR001029">
    <property type="entry name" value="Flagellin_N"/>
</dbReference>
<keyword evidence="3" id="KW-0964">Secreted</keyword>
<feature type="domain" description="Flagellin C-terminal" evidence="5">
    <location>
        <begin position="385"/>
        <end position="461"/>
    </location>
</feature>
<dbReference type="EMBL" id="NRSG01000135">
    <property type="protein sequence ID" value="MBK1659947.1"/>
    <property type="molecule type" value="Genomic_DNA"/>
</dbReference>
<evidence type="ECO:0000259" key="4">
    <source>
        <dbReference type="Pfam" id="PF00669"/>
    </source>
</evidence>
<dbReference type="Gene3D" id="1.20.1330.10">
    <property type="entry name" value="f41 fragment of flagellin, N-terminal domain"/>
    <property type="match status" value="1"/>
</dbReference>
<comment type="function">
    <text evidence="3">Flagellin is the subunit protein which polymerizes to form the filaments of bacterial flagella.</text>
</comment>
<organism evidence="6 7">
    <name type="scientific">Paracraurococcus ruber</name>
    <dbReference type="NCBI Taxonomy" id="77675"/>
    <lineage>
        <taxon>Bacteria</taxon>
        <taxon>Pseudomonadati</taxon>
        <taxon>Pseudomonadota</taxon>
        <taxon>Alphaproteobacteria</taxon>
        <taxon>Acetobacterales</taxon>
        <taxon>Roseomonadaceae</taxon>
        <taxon>Paracraurococcus</taxon>
    </lineage>
</organism>
<proteinExistence type="inferred from homology"/>
<dbReference type="PANTHER" id="PTHR42792">
    <property type="entry name" value="FLAGELLIN"/>
    <property type="match status" value="1"/>
</dbReference>
<comment type="similarity">
    <text evidence="1 3">Belongs to the bacterial flagellin family.</text>
</comment>
<dbReference type="Pfam" id="PF00669">
    <property type="entry name" value="Flagellin_N"/>
    <property type="match status" value="1"/>
</dbReference>
<gene>
    <name evidence="6" type="ORF">CKO45_17085</name>
</gene>
<evidence type="ECO:0000256" key="1">
    <source>
        <dbReference type="ARBA" id="ARBA00005709"/>
    </source>
</evidence>
<dbReference type="Proteomes" id="UP000697995">
    <property type="component" value="Unassembled WGS sequence"/>
</dbReference>
<keyword evidence="7" id="KW-1185">Reference proteome</keyword>
<reference evidence="6 7" key="1">
    <citation type="journal article" date="2020" name="Microorganisms">
        <title>Osmotic Adaptation and Compatible Solute Biosynthesis of Phototrophic Bacteria as Revealed from Genome Analyses.</title>
        <authorList>
            <person name="Imhoff J.F."/>
            <person name="Rahn T."/>
            <person name="Kunzel S."/>
            <person name="Keller A."/>
            <person name="Neulinger S.C."/>
        </authorList>
    </citation>
    <scope>NUCLEOTIDE SEQUENCE [LARGE SCALE GENOMIC DNA]</scope>
    <source>
        <strain evidence="6 7">DSM 15382</strain>
    </source>
</reference>
<feature type="domain" description="Flagellin N-terminal" evidence="4">
    <location>
        <begin position="14"/>
        <end position="138"/>
    </location>
</feature>
<protein>
    <recommendedName>
        <fullName evidence="3">Flagellin</fullName>
    </recommendedName>
</protein>
<dbReference type="InterPro" id="IPR046358">
    <property type="entry name" value="Flagellin_C"/>
</dbReference>